<proteinExistence type="predicted"/>
<feature type="transmembrane region" description="Helical" evidence="4">
    <location>
        <begin position="12"/>
        <end position="31"/>
    </location>
</feature>
<name>A0ABR5Y9T2_9SPHN</name>
<dbReference type="SMART" id="SM00563">
    <property type="entry name" value="PlsC"/>
    <property type="match status" value="1"/>
</dbReference>
<reference evidence="7" key="1">
    <citation type="submission" date="2016-01" db="EMBL/GenBank/DDBJ databases">
        <title>Draft genome of Chromobacterium sp. F49.</title>
        <authorList>
            <person name="Hong K.W."/>
        </authorList>
    </citation>
    <scope>NUCLEOTIDE SEQUENCE [LARGE SCALE GENOMIC DNA]</scope>
    <source>
        <strain evidence="7">CN3</strain>
    </source>
</reference>
<keyword evidence="4" id="KW-0472">Membrane</keyword>
<dbReference type="Proteomes" id="UP000076609">
    <property type="component" value="Unassembled WGS sequence"/>
</dbReference>
<keyword evidence="2" id="KW-0808">Transferase</keyword>
<dbReference type="PANTHER" id="PTHR10434">
    <property type="entry name" value="1-ACYL-SN-GLYCEROL-3-PHOSPHATE ACYLTRANSFERASE"/>
    <property type="match status" value="1"/>
</dbReference>
<dbReference type="RefSeq" id="WP_066692161.1">
    <property type="nucleotide sequence ID" value="NZ_CP117025.1"/>
</dbReference>
<protein>
    <submittedName>
        <fullName evidence="6">Glycerol acyltransferase</fullName>
    </submittedName>
</protein>
<dbReference type="EMBL" id="LQQO01000034">
    <property type="protein sequence ID" value="KZE11553.1"/>
    <property type="molecule type" value="Genomic_DNA"/>
</dbReference>
<comment type="pathway">
    <text evidence="1">Lipid metabolism.</text>
</comment>
<dbReference type="InterPro" id="IPR002123">
    <property type="entry name" value="Plipid/glycerol_acylTrfase"/>
</dbReference>
<dbReference type="GO" id="GO:0016746">
    <property type="term" value="F:acyltransferase activity"/>
    <property type="evidence" value="ECO:0007669"/>
    <property type="project" value="UniProtKB-KW"/>
</dbReference>
<evidence type="ECO:0000256" key="1">
    <source>
        <dbReference type="ARBA" id="ARBA00005189"/>
    </source>
</evidence>
<comment type="caution">
    <text evidence="6">The sequence shown here is derived from an EMBL/GenBank/DDBJ whole genome shotgun (WGS) entry which is preliminary data.</text>
</comment>
<accession>A0ABR5Y9T2</accession>
<keyword evidence="4" id="KW-0812">Transmembrane</keyword>
<dbReference type="SUPFAM" id="SSF69593">
    <property type="entry name" value="Glycerol-3-phosphate (1)-acyltransferase"/>
    <property type="match status" value="1"/>
</dbReference>
<feature type="domain" description="Phospholipid/glycerol acyltransferase" evidence="5">
    <location>
        <begin position="70"/>
        <end position="184"/>
    </location>
</feature>
<evidence type="ECO:0000256" key="2">
    <source>
        <dbReference type="ARBA" id="ARBA00022679"/>
    </source>
</evidence>
<dbReference type="PANTHER" id="PTHR10434:SF40">
    <property type="entry name" value="1-ACYL-SN-GLYCEROL-3-PHOSPHATE ACYLTRANSFERASE"/>
    <property type="match status" value="1"/>
</dbReference>
<evidence type="ECO:0000256" key="4">
    <source>
        <dbReference type="SAM" id="Phobius"/>
    </source>
</evidence>
<keyword evidence="3 6" id="KW-0012">Acyltransferase</keyword>
<evidence type="ECO:0000313" key="6">
    <source>
        <dbReference type="EMBL" id="KZE11553.1"/>
    </source>
</evidence>
<gene>
    <name evidence="6" type="ORF">AVT10_04740</name>
</gene>
<dbReference type="Pfam" id="PF01553">
    <property type="entry name" value="Acyltransferase"/>
    <property type="match status" value="1"/>
</dbReference>
<dbReference type="CDD" id="cd07989">
    <property type="entry name" value="LPLAT_AGPAT-like"/>
    <property type="match status" value="1"/>
</dbReference>
<evidence type="ECO:0000256" key="3">
    <source>
        <dbReference type="ARBA" id="ARBA00023315"/>
    </source>
</evidence>
<keyword evidence="7" id="KW-1185">Reference proteome</keyword>
<evidence type="ECO:0000259" key="5">
    <source>
        <dbReference type="SMART" id="SM00563"/>
    </source>
</evidence>
<organism evidence="6 7">
    <name type="scientific">Sphingomonas hankookensis</name>
    <dbReference type="NCBI Taxonomy" id="563996"/>
    <lineage>
        <taxon>Bacteria</taxon>
        <taxon>Pseudomonadati</taxon>
        <taxon>Pseudomonadota</taxon>
        <taxon>Alphaproteobacteria</taxon>
        <taxon>Sphingomonadales</taxon>
        <taxon>Sphingomonadaceae</taxon>
        <taxon>Sphingomonas</taxon>
    </lineage>
</organism>
<evidence type="ECO:0000313" key="7">
    <source>
        <dbReference type="Proteomes" id="UP000076609"/>
    </source>
</evidence>
<keyword evidence="4" id="KW-1133">Transmembrane helix</keyword>
<sequence length="236" mass="25713">MIAWVRTWLFRILFYGASVPIVLTAPISAAIGRDAMHGHAHVWIRVHRFLARWILGVRVRVEGERPRGTYLFAVKHQAMFETLEMAELIDGPLIVMKRELIDMPFWGKTAKAYGAIGVDRDASSKALRQMLKEAAVARAENRSVLIFPEGTRVAVGEAPPLRSGFAGLYKALNMPVVPVALDSGHCMPRKGPSRPGVITISFLDPIPAGLPREEIEARVHAAINALEPAAGGVAAG</sequence>